<dbReference type="AlphaFoldDB" id="A0A1A0R988"/>
<name>A0A1A0R988_MYCPR</name>
<evidence type="ECO:0000259" key="1">
    <source>
        <dbReference type="PROSITE" id="PS50943"/>
    </source>
</evidence>
<gene>
    <name evidence="2" type="ORF">A5792_16840</name>
</gene>
<accession>A0A1A0R988</accession>
<dbReference type="InterPro" id="IPR001387">
    <property type="entry name" value="Cro/C1-type_HTH"/>
</dbReference>
<feature type="domain" description="HTH cro/C1-type" evidence="1">
    <location>
        <begin position="55"/>
        <end position="115"/>
    </location>
</feature>
<dbReference type="InterPro" id="IPR010982">
    <property type="entry name" value="Lambda_DNA-bd_dom_sf"/>
</dbReference>
<dbReference type="Pfam" id="PF13560">
    <property type="entry name" value="HTH_31"/>
    <property type="match status" value="1"/>
</dbReference>
<dbReference type="OrthoDB" id="4158323at2"/>
<reference evidence="3" key="1">
    <citation type="submission" date="2016-06" db="EMBL/GenBank/DDBJ databases">
        <authorList>
            <person name="Sutton G."/>
            <person name="Brinkac L."/>
            <person name="Sanka R."/>
            <person name="Adams M."/>
            <person name="Lau E."/>
            <person name="Mehaffy C."/>
            <person name="Tameris M."/>
            <person name="Hatherill M."/>
            <person name="Hanekom W."/>
            <person name="Mahomed H."/>
            <person name="Mcshane H."/>
        </authorList>
    </citation>
    <scope>NUCLEOTIDE SEQUENCE [LARGE SCALE GENOMIC DNA]</scope>
    <source>
        <strain evidence="3">852002-51209_SCH5440388</strain>
    </source>
</reference>
<dbReference type="Proteomes" id="UP000093902">
    <property type="component" value="Unassembled WGS sequence"/>
</dbReference>
<dbReference type="GO" id="GO:0003677">
    <property type="term" value="F:DNA binding"/>
    <property type="evidence" value="ECO:0007669"/>
    <property type="project" value="InterPro"/>
</dbReference>
<protein>
    <recommendedName>
        <fullName evidence="1">HTH cro/C1-type domain-containing protein</fullName>
    </recommendedName>
</protein>
<dbReference type="SMART" id="SM00530">
    <property type="entry name" value="HTH_XRE"/>
    <property type="match status" value="1"/>
</dbReference>
<dbReference type="EMBL" id="LZSO01000016">
    <property type="protein sequence ID" value="OBB31055.1"/>
    <property type="molecule type" value="Genomic_DNA"/>
</dbReference>
<dbReference type="RefSeq" id="WP_064931734.1">
    <property type="nucleotide sequence ID" value="NZ_LZSO01000016.1"/>
</dbReference>
<dbReference type="Gene3D" id="1.10.260.40">
    <property type="entry name" value="lambda repressor-like DNA-binding domains"/>
    <property type="match status" value="1"/>
</dbReference>
<dbReference type="PROSITE" id="PS50943">
    <property type="entry name" value="HTH_CROC1"/>
    <property type="match status" value="1"/>
</dbReference>
<dbReference type="CDD" id="cd00093">
    <property type="entry name" value="HTH_XRE"/>
    <property type="match status" value="1"/>
</dbReference>
<comment type="caution">
    <text evidence="2">The sequence shown here is derived from an EMBL/GenBank/DDBJ whole genome shotgun (WGS) entry which is preliminary data.</text>
</comment>
<sequence length="183" mass="21186">MTLPEPWALEAVEGQQLVRELREKLPQQAADLSVNELALARQRHESWEKRFGEVVRRWRLDRNWSQEDVAERLRHQGFEMHQTTVAKIERGARPLRVAEAAALADVFEMPIMAVFELSLSDDRSADFDSRRIELEQARKRVDDSRDTLYSVAQHHAHLLAEVEKLILQMNPSTTNEVPNDPEA</sequence>
<proteinExistence type="predicted"/>
<dbReference type="SUPFAM" id="SSF47413">
    <property type="entry name" value="lambda repressor-like DNA-binding domains"/>
    <property type="match status" value="1"/>
</dbReference>
<evidence type="ECO:0000313" key="2">
    <source>
        <dbReference type="EMBL" id="OBB31055.1"/>
    </source>
</evidence>
<evidence type="ECO:0000313" key="3">
    <source>
        <dbReference type="Proteomes" id="UP000093902"/>
    </source>
</evidence>
<organism evidence="2 3">
    <name type="scientific">Mycolicibacterium peregrinum</name>
    <name type="common">Mycobacterium peregrinum</name>
    <dbReference type="NCBI Taxonomy" id="43304"/>
    <lineage>
        <taxon>Bacteria</taxon>
        <taxon>Bacillati</taxon>
        <taxon>Actinomycetota</taxon>
        <taxon>Actinomycetes</taxon>
        <taxon>Mycobacteriales</taxon>
        <taxon>Mycobacteriaceae</taxon>
        <taxon>Mycolicibacterium</taxon>
    </lineage>
</organism>